<dbReference type="GO" id="GO:0005507">
    <property type="term" value="F:copper ion binding"/>
    <property type="evidence" value="ECO:0007669"/>
    <property type="project" value="TreeGrafter"/>
</dbReference>
<dbReference type="PANTHER" id="PTHR43520:SF8">
    <property type="entry name" value="P-TYPE CU(+) TRANSPORTER"/>
    <property type="match status" value="1"/>
</dbReference>
<dbReference type="InterPro" id="IPR036412">
    <property type="entry name" value="HAD-like_sf"/>
</dbReference>
<evidence type="ECO:0000256" key="2">
    <source>
        <dbReference type="SAM" id="Phobius"/>
    </source>
</evidence>
<name>A0A450WSA6_9GAMM</name>
<accession>A0A450WSA6</accession>
<feature type="transmembrane region" description="Helical" evidence="2">
    <location>
        <begin position="68"/>
        <end position="91"/>
    </location>
</feature>
<keyword evidence="1" id="KW-1278">Translocase</keyword>
<dbReference type="AlphaFoldDB" id="A0A450WSA6"/>
<keyword evidence="2" id="KW-0472">Membrane</keyword>
<keyword evidence="2" id="KW-1133">Transmembrane helix</keyword>
<dbReference type="PROSITE" id="PS01229">
    <property type="entry name" value="COF_2"/>
    <property type="match status" value="1"/>
</dbReference>
<organism evidence="3">
    <name type="scientific">Candidatus Kentrum sp. LPFa</name>
    <dbReference type="NCBI Taxonomy" id="2126335"/>
    <lineage>
        <taxon>Bacteria</taxon>
        <taxon>Pseudomonadati</taxon>
        <taxon>Pseudomonadota</taxon>
        <taxon>Gammaproteobacteria</taxon>
        <taxon>Candidatus Kentrum</taxon>
    </lineage>
</organism>
<dbReference type="GO" id="GO:0055070">
    <property type="term" value="P:copper ion homeostasis"/>
    <property type="evidence" value="ECO:0007669"/>
    <property type="project" value="TreeGrafter"/>
</dbReference>
<dbReference type="SUPFAM" id="SSF56784">
    <property type="entry name" value="HAD-like"/>
    <property type="match status" value="1"/>
</dbReference>
<evidence type="ECO:0000256" key="1">
    <source>
        <dbReference type="ARBA" id="ARBA00022967"/>
    </source>
</evidence>
<dbReference type="GO" id="GO:0016020">
    <property type="term" value="C:membrane"/>
    <property type="evidence" value="ECO:0007669"/>
    <property type="project" value="TreeGrafter"/>
</dbReference>
<reference evidence="3" key="1">
    <citation type="submission" date="2019-02" db="EMBL/GenBank/DDBJ databases">
        <authorList>
            <person name="Gruber-Vodicka R. H."/>
            <person name="Seah K. B. B."/>
        </authorList>
    </citation>
    <scope>NUCLEOTIDE SEQUENCE</scope>
    <source>
        <strain evidence="3">BECK_S313</strain>
    </source>
</reference>
<dbReference type="Gene3D" id="3.40.50.1000">
    <property type="entry name" value="HAD superfamily/HAD-like"/>
    <property type="match status" value="1"/>
</dbReference>
<dbReference type="PANTHER" id="PTHR43520">
    <property type="entry name" value="ATP7, ISOFORM B"/>
    <property type="match status" value="1"/>
</dbReference>
<dbReference type="EMBL" id="CAADFK010000192">
    <property type="protein sequence ID" value="VFK19946.1"/>
    <property type="molecule type" value="Genomic_DNA"/>
</dbReference>
<dbReference type="GO" id="GO:0043682">
    <property type="term" value="F:P-type divalent copper transporter activity"/>
    <property type="evidence" value="ECO:0007669"/>
    <property type="project" value="TreeGrafter"/>
</dbReference>
<evidence type="ECO:0000313" key="3">
    <source>
        <dbReference type="EMBL" id="VFK19946.1"/>
    </source>
</evidence>
<dbReference type="PRINTS" id="PR00119">
    <property type="entry name" value="CATATPASE"/>
</dbReference>
<gene>
    <name evidence="3" type="ORF">BECKLPF1236B_GA0070989_11929</name>
</gene>
<keyword evidence="2" id="KW-0812">Transmembrane</keyword>
<proteinExistence type="predicted"/>
<dbReference type="InterPro" id="IPR023214">
    <property type="entry name" value="HAD_sf"/>
</dbReference>
<sequence>MCFVGDGINDIIALKAAQVSISLKGATRVATDTAQVVLLDGTLNHIPALFRLSDEFERTMRNNLRSSLIPGTFCIAGVYLLHFGIPAAIIIGNIGNVVGLSNTLLPLLKHRARLAIETSEKK</sequence>
<protein>
    <submittedName>
        <fullName evidence="3">ATPase, P-type (Transporting), HAD superfamily, subfamily IC</fullName>
    </submittedName>
</protein>